<dbReference type="GO" id="GO:0003677">
    <property type="term" value="F:DNA binding"/>
    <property type="evidence" value="ECO:0007669"/>
    <property type="project" value="InterPro"/>
</dbReference>
<dbReference type="InterPro" id="IPR007219">
    <property type="entry name" value="XnlR_reg_dom"/>
</dbReference>
<evidence type="ECO:0000256" key="1">
    <source>
        <dbReference type="ARBA" id="ARBA00023242"/>
    </source>
</evidence>
<dbReference type="STRING" id="1051891.A0A0C3LKY6"/>
<dbReference type="CDD" id="cd12148">
    <property type="entry name" value="fungal_TF_MHR"/>
    <property type="match status" value="1"/>
</dbReference>
<feature type="compositionally biased region" description="Polar residues" evidence="2">
    <location>
        <begin position="59"/>
        <end position="69"/>
    </location>
</feature>
<reference evidence="4 5" key="1">
    <citation type="submission" date="2014-04" db="EMBL/GenBank/DDBJ databases">
        <authorList>
            <consortium name="DOE Joint Genome Institute"/>
            <person name="Kuo A."/>
            <person name="Girlanda M."/>
            <person name="Perotto S."/>
            <person name="Kohler A."/>
            <person name="Nagy L.G."/>
            <person name="Floudas D."/>
            <person name="Copeland A."/>
            <person name="Barry K.W."/>
            <person name="Cichocki N."/>
            <person name="Veneault-Fourrey C."/>
            <person name="LaButti K."/>
            <person name="Lindquist E.A."/>
            <person name="Lipzen A."/>
            <person name="Lundell T."/>
            <person name="Morin E."/>
            <person name="Murat C."/>
            <person name="Sun H."/>
            <person name="Tunlid A."/>
            <person name="Henrissat B."/>
            <person name="Grigoriev I.V."/>
            <person name="Hibbett D.S."/>
            <person name="Martin F."/>
            <person name="Nordberg H.P."/>
            <person name="Cantor M.N."/>
            <person name="Hua S.X."/>
        </authorList>
    </citation>
    <scope>NUCLEOTIDE SEQUENCE [LARGE SCALE GENOMIC DNA]</scope>
    <source>
        <strain evidence="4 5">MUT 4182</strain>
    </source>
</reference>
<dbReference type="Pfam" id="PF04082">
    <property type="entry name" value="Fungal_trans"/>
    <property type="match status" value="1"/>
</dbReference>
<evidence type="ECO:0000259" key="3">
    <source>
        <dbReference type="SMART" id="SM00906"/>
    </source>
</evidence>
<evidence type="ECO:0000313" key="5">
    <source>
        <dbReference type="Proteomes" id="UP000054248"/>
    </source>
</evidence>
<dbReference type="PANTHER" id="PTHR46910">
    <property type="entry name" value="TRANSCRIPTION FACTOR PDR1"/>
    <property type="match status" value="1"/>
</dbReference>
<gene>
    <name evidence="4" type="ORF">M407DRAFT_28383</name>
</gene>
<organism evidence="4 5">
    <name type="scientific">Tulasnella calospora MUT 4182</name>
    <dbReference type="NCBI Taxonomy" id="1051891"/>
    <lineage>
        <taxon>Eukaryota</taxon>
        <taxon>Fungi</taxon>
        <taxon>Dikarya</taxon>
        <taxon>Basidiomycota</taxon>
        <taxon>Agaricomycotina</taxon>
        <taxon>Agaricomycetes</taxon>
        <taxon>Cantharellales</taxon>
        <taxon>Tulasnellaceae</taxon>
        <taxon>Tulasnella</taxon>
    </lineage>
</organism>
<feature type="region of interest" description="Disordered" evidence="2">
    <location>
        <begin position="138"/>
        <end position="162"/>
    </location>
</feature>
<evidence type="ECO:0000256" key="2">
    <source>
        <dbReference type="SAM" id="MobiDB-lite"/>
    </source>
</evidence>
<dbReference type="AlphaFoldDB" id="A0A0C3LKY6"/>
<dbReference type="PANTHER" id="PTHR46910:SF1">
    <property type="entry name" value="MISCELLANEOUS ZN(II)2CYS6 TRANSCRIPTION FACTOR (EUROFUNG)-RELATED"/>
    <property type="match status" value="1"/>
</dbReference>
<sequence length="515" mass="56588">MRLEAVLTQVAPQLNLANLPAESITLPPQQLPQQQQVPPPQTFPSTGMPGQYPTAPTYVNGTATHNGTNGIPGPLPPRTGLPSTQGSNGPRPRIDRGDTSDEFVAEQMGTLALDDHGHLRWIGGSSTMSLIEAFRNFSSSEDRDAPSPPSTNGATPTPNPPSANLLYFPSSLRFGKVRALPGPEEVEYPPWDLAEKLIDAYFEKFHHTMPVLDSISFRKKYQRLMDARRQAEEKGETPVFGSSKSDAGFVSVVFAVYAVAARFVDDERLKTDEEGEVEETGGMGMVYYERAMILYYIGATATQLAHVQSFVLLSSFLASLNCLPQAWLLCGQAVRIAQDLGLHRTPRHLLMSHLNKETRRKVWWCVYGLDRMLAGALGRPLGTEDSDCDVELPLPIDDVDLPTHFQTVMEMGASPSLRDLPEPSIELSNKSLMAGFNALTELYVIVGKVLRTVYAVDAVELCKEAVERTQAQVASLDKELTDWCERLPATFKSDPKSPQQISLGALLLRSHHAPP</sequence>
<protein>
    <recommendedName>
        <fullName evidence="3">Xylanolytic transcriptional activator regulatory domain-containing protein</fullName>
    </recommendedName>
</protein>
<proteinExistence type="predicted"/>
<keyword evidence="1" id="KW-0539">Nucleus</keyword>
<dbReference type="EMBL" id="KN823120">
    <property type="protein sequence ID" value="KIO22032.1"/>
    <property type="molecule type" value="Genomic_DNA"/>
</dbReference>
<feature type="region of interest" description="Disordered" evidence="2">
    <location>
        <begin position="59"/>
        <end position="98"/>
    </location>
</feature>
<keyword evidence="5" id="KW-1185">Reference proteome</keyword>
<feature type="domain" description="Xylanolytic transcriptional activator regulatory" evidence="3">
    <location>
        <begin position="326"/>
        <end position="399"/>
    </location>
</feature>
<name>A0A0C3LKY6_9AGAM</name>
<dbReference type="InterPro" id="IPR050987">
    <property type="entry name" value="AtrR-like"/>
</dbReference>
<accession>A0A0C3LKY6</accession>
<evidence type="ECO:0000313" key="4">
    <source>
        <dbReference type="EMBL" id="KIO22032.1"/>
    </source>
</evidence>
<dbReference type="HOGENOM" id="CLU_529129_0_0_1"/>
<dbReference type="GO" id="GO:0003700">
    <property type="term" value="F:DNA-binding transcription factor activity"/>
    <property type="evidence" value="ECO:0007669"/>
    <property type="project" value="InterPro"/>
</dbReference>
<dbReference type="OrthoDB" id="434771at2759"/>
<dbReference type="GO" id="GO:0006351">
    <property type="term" value="P:DNA-templated transcription"/>
    <property type="evidence" value="ECO:0007669"/>
    <property type="project" value="InterPro"/>
</dbReference>
<reference evidence="5" key="2">
    <citation type="submission" date="2015-01" db="EMBL/GenBank/DDBJ databases">
        <title>Evolutionary Origins and Diversification of the Mycorrhizal Mutualists.</title>
        <authorList>
            <consortium name="DOE Joint Genome Institute"/>
            <consortium name="Mycorrhizal Genomics Consortium"/>
            <person name="Kohler A."/>
            <person name="Kuo A."/>
            <person name="Nagy L.G."/>
            <person name="Floudas D."/>
            <person name="Copeland A."/>
            <person name="Barry K.W."/>
            <person name="Cichocki N."/>
            <person name="Veneault-Fourrey C."/>
            <person name="LaButti K."/>
            <person name="Lindquist E.A."/>
            <person name="Lipzen A."/>
            <person name="Lundell T."/>
            <person name="Morin E."/>
            <person name="Murat C."/>
            <person name="Riley R."/>
            <person name="Ohm R."/>
            <person name="Sun H."/>
            <person name="Tunlid A."/>
            <person name="Henrissat B."/>
            <person name="Grigoriev I.V."/>
            <person name="Hibbett D.S."/>
            <person name="Martin F."/>
        </authorList>
    </citation>
    <scope>NUCLEOTIDE SEQUENCE [LARGE SCALE GENOMIC DNA]</scope>
    <source>
        <strain evidence="5">MUT 4182</strain>
    </source>
</reference>
<dbReference type="Proteomes" id="UP000054248">
    <property type="component" value="Unassembled WGS sequence"/>
</dbReference>
<dbReference type="GO" id="GO:0008270">
    <property type="term" value="F:zinc ion binding"/>
    <property type="evidence" value="ECO:0007669"/>
    <property type="project" value="InterPro"/>
</dbReference>
<dbReference type="SMART" id="SM00906">
    <property type="entry name" value="Fungal_trans"/>
    <property type="match status" value="1"/>
</dbReference>